<dbReference type="EMBL" id="CP001814">
    <property type="protein sequence ID" value="ACZ89345.1"/>
    <property type="molecule type" value="Genomic_DNA"/>
</dbReference>
<evidence type="ECO:0000256" key="1">
    <source>
        <dbReference type="SAM" id="MobiDB-lite"/>
    </source>
</evidence>
<gene>
    <name evidence="2" type="ordered locus">Sros_6633</name>
</gene>
<dbReference type="AlphaFoldDB" id="D2B3R0"/>
<organism evidence="2 3">
    <name type="scientific">Streptosporangium roseum (strain ATCC 12428 / DSM 43021 / JCM 3005 / KCTC 9067 / NCIMB 10171 / NRRL 2505 / NI 9100)</name>
    <dbReference type="NCBI Taxonomy" id="479432"/>
    <lineage>
        <taxon>Bacteria</taxon>
        <taxon>Bacillati</taxon>
        <taxon>Actinomycetota</taxon>
        <taxon>Actinomycetes</taxon>
        <taxon>Streptosporangiales</taxon>
        <taxon>Streptosporangiaceae</taxon>
        <taxon>Streptosporangium</taxon>
    </lineage>
</organism>
<evidence type="ECO:0000313" key="2">
    <source>
        <dbReference type="EMBL" id="ACZ89345.1"/>
    </source>
</evidence>
<protein>
    <submittedName>
        <fullName evidence="2">Uncharacterized protein</fullName>
    </submittedName>
</protein>
<accession>D2B3R0</accession>
<dbReference type="STRING" id="479432.Sros_6633"/>
<sequence>MTGAQAVPDAATQPATQLGPHLAPRLAPGLAPRPADGTGGDQTPRERPRPAGDLDEPRAKGAV</sequence>
<evidence type="ECO:0000313" key="3">
    <source>
        <dbReference type="Proteomes" id="UP000002029"/>
    </source>
</evidence>
<reference evidence="2 3" key="1">
    <citation type="journal article" date="2010" name="Stand. Genomic Sci.">
        <title>Complete genome sequence of Streptosporangium roseum type strain (NI 9100).</title>
        <authorList>
            <person name="Nolan M."/>
            <person name="Sikorski J."/>
            <person name="Jando M."/>
            <person name="Lucas S."/>
            <person name="Lapidus A."/>
            <person name="Glavina Del Rio T."/>
            <person name="Chen F."/>
            <person name="Tice H."/>
            <person name="Pitluck S."/>
            <person name="Cheng J.F."/>
            <person name="Chertkov O."/>
            <person name="Sims D."/>
            <person name="Meincke L."/>
            <person name="Brettin T."/>
            <person name="Han C."/>
            <person name="Detter J.C."/>
            <person name="Bruce D."/>
            <person name="Goodwin L."/>
            <person name="Land M."/>
            <person name="Hauser L."/>
            <person name="Chang Y.J."/>
            <person name="Jeffries C.D."/>
            <person name="Ivanova N."/>
            <person name="Mavromatis K."/>
            <person name="Mikhailova N."/>
            <person name="Chen A."/>
            <person name="Palaniappan K."/>
            <person name="Chain P."/>
            <person name="Rohde M."/>
            <person name="Goker M."/>
            <person name="Bristow J."/>
            <person name="Eisen J.A."/>
            <person name="Markowitz V."/>
            <person name="Hugenholtz P."/>
            <person name="Kyrpides N.C."/>
            <person name="Klenk H.P."/>
        </authorList>
    </citation>
    <scope>NUCLEOTIDE SEQUENCE [LARGE SCALE GENOMIC DNA]</scope>
    <source>
        <strain evidence="3">ATCC 12428 / DSM 43021 / JCM 3005 / NI 9100</strain>
    </source>
</reference>
<keyword evidence="3" id="KW-1185">Reference proteome</keyword>
<dbReference type="KEGG" id="sro:Sros_6633"/>
<feature type="compositionally biased region" description="Low complexity" evidence="1">
    <location>
        <begin position="18"/>
        <end position="35"/>
    </location>
</feature>
<feature type="region of interest" description="Disordered" evidence="1">
    <location>
        <begin position="1"/>
        <end position="63"/>
    </location>
</feature>
<dbReference type="HOGENOM" id="CLU_2884132_0_0_11"/>
<proteinExistence type="predicted"/>
<feature type="compositionally biased region" description="Basic and acidic residues" evidence="1">
    <location>
        <begin position="43"/>
        <end position="63"/>
    </location>
</feature>
<dbReference type="Proteomes" id="UP000002029">
    <property type="component" value="Chromosome"/>
</dbReference>
<name>D2B3R0_STRRD</name>